<evidence type="ECO:0000256" key="6">
    <source>
        <dbReference type="ARBA" id="ARBA00023136"/>
    </source>
</evidence>
<keyword evidence="6 8" id="KW-0472">Membrane</keyword>
<evidence type="ECO:0000256" key="1">
    <source>
        <dbReference type="ARBA" id="ARBA00004162"/>
    </source>
</evidence>
<evidence type="ECO:0000256" key="3">
    <source>
        <dbReference type="ARBA" id="ARBA00022475"/>
    </source>
</evidence>
<dbReference type="Proteomes" id="UP000741360">
    <property type="component" value="Unassembled WGS sequence"/>
</dbReference>
<keyword evidence="3" id="KW-1003">Cell membrane</keyword>
<dbReference type="PANTHER" id="PTHR30558">
    <property type="entry name" value="EXBD MEMBRANE COMPONENT OF PMF-DRIVEN MACROMOLECULE IMPORT SYSTEM"/>
    <property type="match status" value="1"/>
</dbReference>
<evidence type="ECO:0000256" key="5">
    <source>
        <dbReference type="ARBA" id="ARBA00022989"/>
    </source>
</evidence>
<keyword evidence="5 8" id="KW-1133">Transmembrane helix</keyword>
<sequence length="137" mass="14817">MAGNLNSADEEGITAINITPLVDVVLVLLIIFMATATLIVNPGIPVDLPRSRSGEALAAKVHRVVLTPKGELYFDSERVDERNLTTKLRDLASRDPEGGIVLGADRAVPYERVIRLVDLVRGAGIRQMSLMVSETTP</sequence>
<comment type="similarity">
    <text evidence="2 7">Belongs to the ExbD/TolR family.</text>
</comment>
<reference evidence="9" key="1">
    <citation type="submission" date="2020-07" db="EMBL/GenBank/DDBJ databases">
        <title>Huge and variable diversity of episymbiotic CPR bacteria and DPANN archaea in groundwater ecosystems.</title>
        <authorList>
            <person name="He C.Y."/>
            <person name="Keren R."/>
            <person name="Whittaker M."/>
            <person name="Farag I.F."/>
            <person name="Doudna J."/>
            <person name="Cate J.H.D."/>
            <person name="Banfield J.F."/>
        </authorList>
    </citation>
    <scope>NUCLEOTIDE SEQUENCE</scope>
    <source>
        <strain evidence="9">NC_groundwater_717_Ag_S-0.2um_59_8</strain>
    </source>
</reference>
<comment type="caution">
    <text evidence="9">The sequence shown here is derived from an EMBL/GenBank/DDBJ whole genome shotgun (WGS) entry which is preliminary data.</text>
</comment>
<accession>A0A932GQU0</accession>
<feature type="transmembrane region" description="Helical" evidence="8">
    <location>
        <begin position="24"/>
        <end position="44"/>
    </location>
</feature>
<evidence type="ECO:0000256" key="2">
    <source>
        <dbReference type="ARBA" id="ARBA00005811"/>
    </source>
</evidence>
<keyword evidence="7" id="KW-0653">Protein transport</keyword>
<dbReference type="AlphaFoldDB" id="A0A932GQU0"/>
<protein>
    <submittedName>
        <fullName evidence="9">Biopolymer transporter ExbD</fullName>
    </submittedName>
</protein>
<dbReference type="PANTHER" id="PTHR30558:SF7">
    <property type="entry name" value="TOL-PAL SYSTEM PROTEIN TOLR"/>
    <property type="match status" value="1"/>
</dbReference>
<dbReference type="Gene3D" id="3.30.420.270">
    <property type="match status" value="1"/>
</dbReference>
<dbReference type="GO" id="GO:0022857">
    <property type="term" value="F:transmembrane transporter activity"/>
    <property type="evidence" value="ECO:0007669"/>
    <property type="project" value="InterPro"/>
</dbReference>
<gene>
    <name evidence="9" type="ORF">HYY65_10475</name>
</gene>
<dbReference type="GO" id="GO:0005886">
    <property type="term" value="C:plasma membrane"/>
    <property type="evidence" value="ECO:0007669"/>
    <property type="project" value="UniProtKB-SubCell"/>
</dbReference>
<keyword evidence="4 7" id="KW-0812">Transmembrane</keyword>
<evidence type="ECO:0000256" key="4">
    <source>
        <dbReference type="ARBA" id="ARBA00022692"/>
    </source>
</evidence>
<evidence type="ECO:0000313" key="10">
    <source>
        <dbReference type="Proteomes" id="UP000741360"/>
    </source>
</evidence>
<evidence type="ECO:0000256" key="7">
    <source>
        <dbReference type="RuleBase" id="RU003879"/>
    </source>
</evidence>
<keyword evidence="7" id="KW-0813">Transport</keyword>
<name>A0A932GQU0_UNCTE</name>
<proteinExistence type="inferred from homology"/>
<organism evidence="9 10">
    <name type="scientific">Tectimicrobiota bacterium</name>
    <dbReference type="NCBI Taxonomy" id="2528274"/>
    <lineage>
        <taxon>Bacteria</taxon>
        <taxon>Pseudomonadati</taxon>
        <taxon>Nitrospinota/Tectimicrobiota group</taxon>
        <taxon>Candidatus Tectimicrobiota</taxon>
    </lineage>
</organism>
<dbReference type="EMBL" id="JACPSX010000200">
    <property type="protein sequence ID" value="MBI3015464.1"/>
    <property type="molecule type" value="Genomic_DNA"/>
</dbReference>
<dbReference type="Pfam" id="PF02472">
    <property type="entry name" value="ExbD"/>
    <property type="match status" value="1"/>
</dbReference>
<dbReference type="GO" id="GO:0015031">
    <property type="term" value="P:protein transport"/>
    <property type="evidence" value="ECO:0007669"/>
    <property type="project" value="UniProtKB-KW"/>
</dbReference>
<evidence type="ECO:0000313" key="9">
    <source>
        <dbReference type="EMBL" id="MBI3015464.1"/>
    </source>
</evidence>
<evidence type="ECO:0000256" key="8">
    <source>
        <dbReference type="SAM" id="Phobius"/>
    </source>
</evidence>
<comment type="subcellular location">
    <subcellularLocation>
        <location evidence="1">Cell membrane</location>
        <topology evidence="1">Single-pass membrane protein</topology>
    </subcellularLocation>
    <subcellularLocation>
        <location evidence="7">Cell membrane</location>
        <topology evidence="7">Single-pass type II membrane protein</topology>
    </subcellularLocation>
</comment>
<dbReference type="InterPro" id="IPR003400">
    <property type="entry name" value="ExbD"/>
</dbReference>